<comment type="subunit">
    <text evidence="10">Monomer.</text>
</comment>
<dbReference type="InterPro" id="IPR005148">
    <property type="entry name" value="Arg-tRNA-synth_N"/>
</dbReference>
<reference evidence="14" key="1">
    <citation type="submission" date="2020-07" db="EMBL/GenBank/DDBJ databases">
        <title>Huge and variable diversity of episymbiotic CPR bacteria and DPANN archaea in groundwater ecosystems.</title>
        <authorList>
            <person name="He C.Y."/>
            <person name="Keren R."/>
            <person name="Whittaker M."/>
            <person name="Farag I.F."/>
            <person name="Doudna J."/>
            <person name="Cate J.H.D."/>
            <person name="Banfield J.F."/>
        </authorList>
    </citation>
    <scope>NUCLEOTIDE SEQUENCE</scope>
    <source>
        <strain evidence="14">NC_groundwater_17_Pr7_B-0.1um_64_12</strain>
    </source>
</reference>
<dbReference type="Pfam" id="PF05746">
    <property type="entry name" value="DALR_1"/>
    <property type="match status" value="1"/>
</dbReference>
<comment type="similarity">
    <text evidence="2 10 11">Belongs to the class-I aminoacyl-tRNA synthetase family.</text>
</comment>
<dbReference type="Pfam" id="PF03485">
    <property type="entry name" value="Arg_tRNA_synt_N"/>
    <property type="match status" value="1"/>
</dbReference>
<protein>
    <recommendedName>
        <fullName evidence="10">Arginine--tRNA ligase</fullName>
        <ecNumber evidence="10">6.1.1.19</ecNumber>
    </recommendedName>
    <alternativeName>
        <fullName evidence="10">Arginyl-tRNA synthetase</fullName>
        <shortName evidence="10">ArgRS</shortName>
    </alternativeName>
</protein>
<evidence type="ECO:0000256" key="11">
    <source>
        <dbReference type="RuleBase" id="RU363038"/>
    </source>
</evidence>
<dbReference type="InterPro" id="IPR035684">
    <property type="entry name" value="ArgRS_core"/>
</dbReference>
<dbReference type="Gene3D" id="3.40.50.620">
    <property type="entry name" value="HUPs"/>
    <property type="match status" value="1"/>
</dbReference>
<dbReference type="SUPFAM" id="SSF47323">
    <property type="entry name" value="Anticodon-binding domain of a subclass of class I aminoacyl-tRNA synthetases"/>
    <property type="match status" value="1"/>
</dbReference>
<dbReference type="InterPro" id="IPR014729">
    <property type="entry name" value="Rossmann-like_a/b/a_fold"/>
</dbReference>
<dbReference type="SMART" id="SM01016">
    <property type="entry name" value="Arg_tRNA_synt_N"/>
    <property type="match status" value="1"/>
</dbReference>
<dbReference type="GO" id="GO:0005737">
    <property type="term" value="C:cytoplasm"/>
    <property type="evidence" value="ECO:0007669"/>
    <property type="project" value="UniProtKB-SubCell"/>
</dbReference>
<keyword evidence="8 10" id="KW-0030">Aminoacyl-tRNA synthetase</keyword>
<organism evidence="14 15">
    <name type="scientific">Fimbriimonas ginsengisoli</name>
    <dbReference type="NCBI Taxonomy" id="1005039"/>
    <lineage>
        <taxon>Bacteria</taxon>
        <taxon>Bacillati</taxon>
        <taxon>Armatimonadota</taxon>
        <taxon>Fimbriimonadia</taxon>
        <taxon>Fimbriimonadales</taxon>
        <taxon>Fimbriimonadaceae</taxon>
        <taxon>Fimbriimonas</taxon>
    </lineage>
</organism>
<dbReference type="PANTHER" id="PTHR11956">
    <property type="entry name" value="ARGINYL-TRNA SYNTHETASE"/>
    <property type="match status" value="1"/>
</dbReference>
<dbReference type="FunFam" id="1.10.730.10:FF:000008">
    <property type="entry name" value="Arginine--tRNA ligase"/>
    <property type="match status" value="1"/>
</dbReference>
<evidence type="ECO:0000256" key="2">
    <source>
        <dbReference type="ARBA" id="ARBA00005594"/>
    </source>
</evidence>
<name>A0A931LQB0_FIMGI</name>
<evidence type="ECO:0000256" key="5">
    <source>
        <dbReference type="ARBA" id="ARBA00022741"/>
    </source>
</evidence>
<dbReference type="Proteomes" id="UP000727962">
    <property type="component" value="Unassembled WGS sequence"/>
</dbReference>
<dbReference type="PANTHER" id="PTHR11956:SF5">
    <property type="entry name" value="ARGININE--TRNA LIGASE, CYTOPLASMIC"/>
    <property type="match status" value="1"/>
</dbReference>
<evidence type="ECO:0000259" key="13">
    <source>
        <dbReference type="SMART" id="SM01016"/>
    </source>
</evidence>
<dbReference type="Gene3D" id="3.30.1360.70">
    <property type="entry name" value="Arginyl tRNA synthetase N-terminal domain"/>
    <property type="match status" value="1"/>
</dbReference>
<comment type="caution">
    <text evidence="14">The sequence shown here is derived from an EMBL/GenBank/DDBJ whole genome shotgun (WGS) entry which is preliminary data.</text>
</comment>
<feature type="domain" description="DALR anticodon binding" evidence="12">
    <location>
        <begin position="476"/>
        <end position="604"/>
    </location>
</feature>
<dbReference type="GO" id="GO:0004814">
    <property type="term" value="F:arginine-tRNA ligase activity"/>
    <property type="evidence" value="ECO:0007669"/>
    <property type="project" value="UniProtKB-UniRule"/>
</dbReference>
<keyword evidence="6 10" id="KW-0067">ATP-binding</keyword>
<dbReference type="InterPro" id="IPR036695">
    <property type="entry name" value="Arg-tRNA-synth_N_sf"/>
</dbReference>
<dbReference type="EC" id="6.1.1.19" evidence="10"/>
<comment type="subcellular location">
    <subcellularLocation>
        <location evidence="1 10">Cytoplasm</location>
    </subcellularLocation>
</comment>
<evidence type="ECO:0000256" key="10">
    <source>
        <dbReference type="HAMAP-Rule" id="MF_00123"/>
    </source>
</evidence>
<feature type="domain" description="Arginyl tRNA synthetase N-terminal" evidence="13">
    <location>
        <begin position="4"/>
        <end position="91"/>
    </location>
</feature>
<dbReference type="GO" id="GO:0005524">
    <property type="term" value="F:ATP binding"/>
    <property type="evidence" value="ECO:0007669"/>
    <property type="project" value="UniProtKB-UniRule"/>
</dbReference>
<dbReference type="InterPro" id="IPR001278">
    <property type="entry name" value="Arg-tRNA-ligase"/>
</dbReference>
<dbReference type="Gene3D" id="1.10.730.10">
    <property type="entry name" value="Isoleucyl-tRNA Synthetase, Domain 1"/>
    <property type="match status" value="1"/>
</dbReference>
<evidence type="ECO:0000256" key="8">
    <source>
        <dbReference type="ARBA" id="ARBA00023146"/>
    </source>
</evidence>
<evidence type="ECO:0000256" key="3">
    <source>
        <dbReference type="ARBA" id="ARBA00022490"/>
    </source>
</evidence>
<evidence type="ECO:0000256" key="9">
    <source>
        <dbReference type="ARBA" id="ARBA00049339"/>
    </source>
</evidence>
<accession>A0A931LQB0</accession>
<dbReference type="SMART" id="SM00836">
    <property type="entry name" value="DALR_1"/>
    <property type="match status" value="1"/>
</dbReference>
<keyword evidence="4 10" id="KW-0436">Ligase</keyword>
<feature type="short sequence motif" description="'HIGH' region" evidence="10">
    <location>
        <begin position="128"/>
        <end position="138"/>
    </location>
</feature>
<comment type="catalytic activity">
    <reaction evidence="9 10">
        <text>tRNA(Arg) + L-arginine + ATP = L-arginyl-tRNA(Arg) + AMP + diphosphate</text>
        <dbReference type="Rhea" id="RHEA:20301"/>
        <dbReference type="Rhea" id="RHEA-COMP:9658"/>
        <dbReference type="Rhea" id="RHEA-COMP:9673"/>
        <dbReference type="ChEBI" id="CHEBI:30616"/>
        <dbReference type="ChEBI" id="CHEBI:32682"/>
        <dbReference type="ChEBI" id="CHEBI:33019"/>
        <dbReference type="ChEBI" id="CHEBI:78442"/>
        <dbReference type="ChEBI" id="CHEBI:78513"/>
        <dbReference type="ChEBI" id="CHEBI:456215"/>
        <dbReference type="EC" id="6.1.1.19"/>
    </reaction>
</comment>
<evidence type="ECO:0000256" key="7">
    <source>
        <dbReference type="ARBA" id="ARBA00022917"/>
    </source>
</evidence>
<gene>
    <name evidence="10" type="primary">argS</name>
    <name evidence="14" type="ORF">HYR64_00115</name>
</gene>
<keyword evidence="7 10" id="KW-0648">Protein biosynthesis</keyword>
<dbReference type="PRINTS" id="PR01038">
    <property type="entry name" value="TRNASYNTHARG"/>
</dbReference>
<dbReference type="AlphaFoldDB" id="A0A931LQB0"/>
<sequence length="613" mass="68261">MLRSHLSRLIASAVEALVREGELPAVKATPEVEDPKNPEHGDFVCTFALAVAREAGREPRAIADQLLGRLIVCVEFQSIEVAGPGFLNFRLRPEWVATFVPKALGLGDALPNSPNPAPKRINVEFVSVNPNGPITVGSGRGAAYGDTLCRVLAASGENVTREYYVNDGANSEQMRLFAESVRHFYLEALGHASAFPESGYRGDYVSKVADDVRRLEGTERAEAELGWFQQAAQDLMTDRQKQDLGEFDVKFDVFFHEQSLHDEGRVEAALNLLKSRGAADTEPYAQELSREKGGGLVRTEQEAGPLWLRSTRWGDDKDRVLTRTDGRPAYIAADVAYLQSKLGDRKFEKAIMILGPDHHGYIGRMMAVCAALGYNAYPLEDDDKSRLRIVIYQIVRFLKDGKPAPMRKRDGNIYELRDLILELGASAAPGASAEDQLRVGRDVARFFYLMRSHETHMDFDIDLATKQSDENPVFYVQYAHARICSVLRKAAEPPLALSEDDLTPEALSRADCSLLTHERELELIKKIVDLPHEVQRCAADYGVHRLTTYAVELARTYHHFYDACRVIQPEDADLSRARLALCRATQVALRSTLGLLGVSAPERLERADLVKQV</sequence>
<dbReference type="SUPFAM" id="SSF52374">
    <property type="entry name" value="Nucleotidylyl transferase"/>
    <property type="match status" value="1"/>
</dbReference>
<evidence type="ECO:0000313" key="15">
    <source>
        <dbReference type="Proteomes" id="UP000727962"/>
    </source>
</evidence>
<evidence type="ECO:0000256" key="6">
    <source>
        <dbReference type="ARBA" id="ARBA00022840"/>
    </source>
</evidence>
<dbReference type="SUPFAM" id="SSF55190">
    <property type="entry name" value="Arginyl-tRNA synthetase (ArgRS), N-terminal 'additional' domain"/>
    <property type="match status" value="1"/>
</dbReference>
<dbReference type="Pfam" id="PF00750">
    <property type="entry name" value="tRNA-synt_1d"/>
    <property type="match status" value="1"/>
</dbReference>
<dbReference type="InterPro" id="IPR009080">
    <property type="entry name" value="tRNAsynth_Ia_anticodon-bd"/>
</dbReference>
<evidence type="ECO:0000313" key="14">
    <source>
        <dbReference type="EMBL" id="MBI1755495.1"/>
    </source>
</evidence>
<dbReference type="HAMAP" id="MF_00123">
    <property type="entry name" value="Arg_tRNA_synth"/>
    <property type="match status" value="1"/>
</dbReference>
<evidence type="ECO:0000256" key="1">
    <source>
        <dbReference type="ARBA" id="ARBA00004496"/>
    </source>
</evidence>
<keyword evidence="5 10" id="KW-0547">Nucleotide-binding</keyword>
<dbReference type="GO" id="GO:0006420">
    <property type="term" value="P:arginyl-tRNA aminoacylation"/>
    <property type="evidence" value="ECO:0007669"/>
    <property type="project" value="UniProtKB-UniRule"/>
</dbReference>
<keyword evidence="3 10" id="KW-0963">Cytoplasm</keyword>
<proteinExistence type="inferred from homology"/>
<dbReference type="EMBL" id="JACOSL010000001">
    <property type="protein sequence ID" value="MBI1755495.1"/>
    <property type="molecule type" value="Genomic_DNA"/>
</dbReference>
<evidence type="ECO:0000256" key="4">
    <source>
        <dbReference type="ARBA" id="ARBA00022598"/>
    </source>
</evidence>
<dbReference type="NCBIfam" id="TIGR00456">
    <property type="entry name" value="argS"/>
    <property type="match status" value="1"/>
</dbReference>
<evidence type="ECO:0000259" key="12">
    <source>
        <dbReference type="SMART" id="SM00836"/>
    </source>
</evidence>
<dbReference type="InterPro" id="IPR008909">
    <property type="entry name" value="DALR_anticod-bd"/>
</dbReference>